<comment type="caution">
    <text evidence="1">The sequence shown here is derived from an EMBL/GenBank/DDBJ whole genome shotgun (WGS) entry which is preliminary data.</text>
</comment>
<organism evidence="1 2">
    <name type="scientific">Streptomyces luteolifulvus</name>
    <dbReference type="NCBI Taxonomy" id="2615112"/>
    <lineage>
        <taxon>Bacteria</taxon>
        <taxon>Bacillati</taxon>
        <taxon>Actinomycetota</taxon>
        <taxon>Actinomycetes</taxon>
        <taxon>Kitasatosporales</taxon>
        <taxon>Streptomycetaceae</taxon>
        <taxon>Streptomyces</taxon>
    </lineage>
</organism>
<protein>
    <submittedName>
        <fullName evidence="1">Uncharacterized protein</fullName>
    </submittedName>
</protein>
<name>A0A643JQE3_9ACTN</name>
<dbReference type="EMBL" id="VZRB01000097">
    <property type="protein sequence ID" value="KAB1138779.1"/>
    <property type="molecule type" value="Genomic_DNA"/>
</dbReference>
<dbReference type="Proteomes" id="UP000442707">
    <property type="component" value="Unassembled WGS sequence"/>
</dbReference>
<dbReference type="RefSeq" id="WP_150959094.1">
    <property type="nucleotide sequence ID" value="NZ_VZRB01000097.1"/>
</dbReference>
<reference evidence="1 2" key="1">
    <citation type="submission" date="2019-09" db="EMBL/GenBank/DDBJ databases">
        <title>Screening of Novel Bioactive Compounds from Soil-Associated.</title>
        <authorList>
            <person name="Zhao S."/>
        </authorList>
    </citation>
    <scope>NUCLEOTIDE SEQUENCE [LARGE SCALE GENOMIC DNA]</scope>
    <source>
        <strain evidence="1 2">HIT-DPA4</strain>
    </source>
</reference>
<accession>A0A643JQE3</accession>
<sequence length="118" mass="13329">MPKNPPESMQHHLRVRLRDRARERWPQLSGVHVRFRTGFAYVAGEMPGEEEPLPLCRLRFTGVLHTWGFAIYLASSGKYQDNFLPTGLPFGSPEEALDCACGLYLNDPTAWTTPPSTN</sequence>
<evidence type="ECO:0000313" key="1">
    <source>
        <dbReference type="EMBL" id="KAB1138779.1"/>
    </source>
</evidence>
<gene>
    <name evidence="1" type="ORF">F7R91_41730</name>
</gene>
<proteinExistence type="predicted"/>
<keyword evidence="2" id="KW-1185">Reference proteome</keyword>
<dbReference type="AlphaFoldDB" id="A0A643JQE3"/>
<evidence type="ECO:0000313" key="2">
    <source>
        <dbReference type="Proteomes" id="UP000442707"/>
    </source>
</evidence>